<name>A0AAP4FWM1_9ENTR</name>
<evidence type="ECO:0000313" key="3">
    <source>
        <dbReference type="EMBL" id="MDK9364012.1"/>
    </source>
</evidence>
<dbReference type="PANTHER" id="PTHR43249">
    <property type="entry name" value="UDP-N-ACETYL-2-AMINO-2-DEOXY-D-GLUCURONATE OXIDASE"/>
    <property type="match status" value="1"/>
</dbReference>
<accession>A0AAP4FWM1</accession>
<dbReference type="InterPro" id="IPR052515">
    <property type="entry name" value="Gfo/Idh/MocA_Oxidoreductase"/>
</dbReference>
<dbReference type="AlphaFoldDB" id="A0AAP4FWM1"/>
<dbReference type="EMBL" id="JASSOM010000055">
    <property type="protein sequence ID" value="MDK9364012.1"/>
    <property type="molecule type" value="Genomic_DNA"/>
</dbReference>
<dbReference type="Proteomes" id="UP001223214">
    <property type="component" value="Unassembled WGS sequence"/>
</dbReference>
<keyword evidence="4" id="KW-1185">Reference proteome</keyword>
<protein>
    <submittedName>
        <fullName evidence="3">Gfo/Idh/MocA family oxidoreductase</fullName>
    </submittedName>
</protein>
<sequence>MMSASTPLPLRVAIIGAGQVADKVHASYYATRTDLQMVAVMDSRLDQAQAFAERHAIAGAYQDLRLMLQEAKPDIVSVCSPNRFHFEHVMAALAAGCHVMCEKPPAMTPEQADQMRLAARKAGKVLAYDFHHRFALDAQLLREAVLDGTFGEIYVTRAQALRRCGVPGWGAFTNKSLQGGGPLIDIGIHMLDVAMYVLGFPAVKRVTAHSFQKLGTTKYRGQFGEWDPKSYTVEDALFGTIEFCNGGILRLDTSFALNIREQSIMNVSFCGEKAGATLFPAHIYDDVGGELQTILSRDEADDQRHLRSMDAFVRHVMGEPVMIADAEQGLVVQQLVAALYQSAETRESVELC</sequence>
<dbReference type="PANTHER" id="PTHR43249:SF1">
    <property type="entry name" value="D-GLUCOSIDE 3-DEHYDROGENASE"/>
    <property type="match status" value="1"/>
</dbReference>
<dbReference type="InterPro" id="IPR000683">
    <property type="entry name" value="Gfo/Idh/MocA-like_OxRdtase_N"/>
</dbReference>
<proteinExistence type="predicted"/>
<dbReference type="Pfam" id="PF01408">
    <property type="entry name" value="GFO_IDH_MocA"/>
    <property type="match status" value="1"/>
</dbReference>
<organism evidence="3 4">
    <name type="scientific">Lelliottia wanjuensis</name>
    <dbReference type="NCBI Taxonomy" id="3050585"/>
    <lineage>
        <taxon>Bacteria</taxon>
        <taxon>Pseudomonadati</taxon>
        <taxon>Pseudomonadota</taxon>
        <taxon>Gammaproteobacteria</taxon>
        <taxon>Enterobacterales</taxon>
        <taxon>Enterobacteriaceae</taxon>
        <taxon>Lelliottia</taxon>
    </lineage>
</organism>
<dbReference type="Pfam" id="PF02894">
    <property type="entry name" value="GFO_IDH_MocA_C"/>
    <property type="match status" value="1"/>
</dbReference>
<dbReference type="RefSeq" id="WP_285146384.1">
    <property type="nucleotide sequence ID" value="NZ_JASSOL010000041.1"/>
</dbReference>
<reference evidence="3 4" key="1">
    <citation type="submission" date="2023-06" db="EMBL/GenBank/DDBJ databases">
        <title>Identification and characterization of antibiotic-resistant Gram-negative bacteria.</title>
        <authorList>
            <person name="Cho G.-S."/>
            <person name="Lee J."/>
            <person name="Tai E."/>
            <person name="Jeong S."/>
            <person name="Kim I."/>
            <person name="Kim B.-E."/>
            <person name="Jeong M.-I."/>
            <person name="Oh K.-K."/>
            <person name="Franz C.M.A.P."/>
        </authorList>
    </citation>
    <scope>NUCLEOTIDE SEQUENCE [LARGE SCALE GENOMIC DNA]</scope>
    <source>
        <strain evidence="3 4">V106_12</strain>
    </source>
</reference>
<gene>
    <name evidence="3" type="ORF">QQF32_12455</name>
</gene>
<feature type="domain" description="Gfo/Idh/MocA-like oxidoreductase C-terminal" evidence="2">
    <location>
        <begin position="142"/>
        <end position="351"/>
    </location>
</feature>
<evidence type="ECO:0000259" key="1">
    <source>
        <dbReference type="Pfam" id="PF01408"/>
    </source>
</evidence>
<dbReference type="SUPFAM" id="SSF51735">
    <property type="entry name" value="NAD(P)-binding Rossmann-fold domains"/>
    <property type="match status" value="1"/>
</dbReference>
<dbReference type="Gene3D" id="3.40.50.720">
    <property type="entry name" value="NAD(P)-binding Rossmann-like Domain"/>
    <property type="match status" value="1"/>
</dbReference>
<dbReference type="GO" id="GO:0000166">
    <property type="term" value="F:nucleotide binding"/>
    <property type="evidence" value="ECO:0007669"/>
    <property type="project" value="InterPro"/>
</dbReference>
<evidence type="ECO:0000313" key="4">
    <source>
        <dbReference type="Proteomes" id="UP001223214"/>
    </source>
</evidence>
<feature type="domain" description="Gfo/Idh/MocA-like oxidoreductase N-terminal" evidence="1">
    <location>
        <begin position="10"/>
        <end position="129"/>
    </location>
</feature>
<evidence type="ECO:0000259" key="2">
    <source>
        <dbReference type="Pfam" id="PF02894"/>
    </source>
</evidence>
<dbReference type="InterPro" id="IPR036291">
    <property type="entry name" value="NAD(P)-bd_dom_sf"/>
</dbReference>
<dbReference type="SUPFAM" id="SSF55347">
    <property type="entry name" value="Glyceraldehyde-3-phosphate dehydrogenase-like, C-terminal domain"/>
    <property type="match status" value="1"/>
</dbReference>
<dbReference type="InterPro" id="IPR004104">
    <property type="entry name" value="Gfo/Idh/MocA-like_OxRdtase_C"/>
</dbReference>
<dbReference type="Gene3D" id="3.30.360.10">
    <property type="entry name" value="Dihydrodipicolinate Reductase, domain 2"/>
    <property type="match status" value="1"/>
</dbReference>
<comment type="caution">
    <text evidence="3">The sequence shown here is derived from an EMBL/GenBank/DDBJ whole genome shotgun (WGS) entry which is preliminary data.</text>
</comment>